<sequence length="210" mass="21793">MSEYSETHTSKRPAAAGSMRWRVVDIAVASVVGVASALIYWVAAIATAGPWPLLNAIVPGLPGLLNGLWLFAAPLALVIVCKPGAGLFAELVAGILEALLGNMWGGAETLLIALIQGAMAELPFLVGGYRRWSMPRTLVSGACAGLGCGLYSFFSHLQAIDLGGKYGILYVGGSIISGALVAGLLMWYLYLAIAKTGVLGAFASGRQVRV</sequence>
<comment type="caution">
    <text evidence="2">The sequence shown here is derived from an EMBL/GenBank/DDBJ whole genome shotgun (WGS) entry which is preliminary data.</text>
</comment>
<keyword evidence="1" id="KW-1133">Transmembrane helix</keyword>
<protein>
    <submittedName>
        <fullName evidence="2">ABC transporter permease</fullName>
    </submittedName>
</protein>
<organism evidence="2 3">
    <name type="scientific">Bifidobacterium aemilianum</name>
    <dbReference type="NCBI Taxonomy" id="2493120"/>
    <lineage>
        <taxon>Bacteria</taxon>
        <taxon>Bacillati</taxon>
        <taxon>Actinomycetota</taxon>
        <taxon>Actinomycetes</taxon>
        <taxon>Bifidobacteriales</taxon>
        <taxon>Bifidobacteriaceae</taxon>
        <taxon>Bifidobacterium</taxon>
    </lineage>
</organism>
<feature type="transmembrane region" description="Helical" evidence="1">
    <location>
        <begin position="110"/>
        <end position="129"/>
    </location>
</feature>
<dbReference type="InterPro" id="IPR017195">
    <property type="entry name" value="ABC_thiamin-permease_prd"/>
</dbReference>
<dbReference type="OrthoDB" id="8017424at2"/>
<feature type="transmembrane region" description="Helical" evidence="1">
    <location>
        <begin position="63"/>
        <end position="80"/>
    </location>
</feature>
<feature type="transmembrane region" description="Helical" evidence="1">
    <location>
        <begin position="87"/>
        <end position="104"/>
    </location>
</feature>
<gene>
    <name evidence="2" type="ORF">CRD60_00430</name>
</gene>
<reference evidence="2 3" key="1">
    <citation type="submission" date="2017-10" db="EMBL/GenBank/DDBJ databases">
        <title>Bifidobacterium xylocopum sp. nov. and Bifidobacterium aemilianum sp. nov., from the carpenter bee (Xylocopa violacea) digestive tract.</title>
        <authorList>
            <person name="Alberoni D."/>
            <person name="Baffoni L."/>
            <person name="Di Gioia D."/>
            <person name="Gaggia F."/>
            <person name="Biavati B."/>
        </authorList>
    </citation>
    <scope>NUCLEOTIDE SEQUENCE [LARGE SCALE GENOMIC DNA]</scope>
    <source>
        <strain evidence="2 3">XV10</strain>
    </source>
</reference>
<keyword evidence="1" id="KW-0812">Transmembrane</keyword>
<evidence type="ECO:0000256" key="1">
    <source>
        <dbReference type="SAM" id="Phobius"/>
    </source>
</evidence>
<name>A0A366KAJ8_9BIFI</name>
<evidence type="ECO:0000313" key="2">
    <source>
        <dbReference type="EMBL" id="RBP98377.1"/>
    </source>
</evidence>
<dbReference type="Pfam" id="PF09819">
    <property type="entry name" value="ABC_cobalt"/>
    <property type="match status" value="1"/>
</dbReference>
<feature type="transmembrane region" description="Helical" evidence="1">
    <location>
        <begin position="21"/>
        <end position="43"/>
    </location>
</feature>
<dbReference type="PIRSF" id="PIRSF037394">
    <property type="entry name" value="ABC_thiamine-permease_YkoE_prd"/>
    <property type="match status" value="1"/>
</dbReference>
<accession>A0A366KAJ8</accession>
<proteinExistence type="predicted"/>
<keyword evidence="3" id="KW-1185">Reference proteome</keyword>
<dbReference type="AlphaFoldDB" id="A0A366KAJ8"/>
<dbReference type="Proteomes" id="UP000252530">
    <property type="component" value="Unassembled WGS sequence"/>
</dbReference>
<dbReference type="EMBL" id="PDCG01000001">
    <property type="protein sequence ID" value="RBP98377.1"/>
    <property type="molecule type" value="Genomic_DNA"/>
</dbReference>
<keyword evidence="1" id="KW-0472">Membrane</keyword>
<feature type="transmembrane region" description="Helical" evidence="1">
    <location>
        <begin position="136"/>
        <end position="154"/>
    </location>
</feature>
<dbReference type="RefSeq" id="WP_113859355.1">
    <property type="nucleotide sequence ID" value="NZ_PDCG01000001.1"/>
</dbReference>
<evidence type="ECO:0000313" key="3">
    <source>
        <dbReference type="Proteomes" id="UP000252530"/>
    </source>
</evidence>
<feature type="transmembrane region" description="Helical" evidence="1">
    <location>
        <begin position="166"/>
        <end position="190"/>
    </location>
</feature>